<dbReference type="EMBL" id="KN834774">
    <property type="protein sequence ID" value="KIK60558.1"/>
    <property type="molecule type" value="Genomic_DNA"/>
</dbReference>
<evidence type="ECO:0000256" key="1">
    <source>
        <dbReference type="SAM" id="MobiDB-lite"/>
    </source>
</evidence>
<organism evidence="2 3">
    <name type="scientific">Collybiopsis luxurians FD-317 M1</name>
    <dbReference type="NCBI Taxonomy" id="944289"/>
    <lineage>
        <taxon>Eukaryota</taxon>
        <taxon>Fungi</taxon>
        <taxon>Dikarya</taxon>
        <taxon>Basidiomycota</taxon>
        <taxon>Agaricomycotina</taxon>
        <taxon>Agaricomycetes</taxon>
        <taxon>Agaricomycetidae</taxon>
        <taxon>Agaricales</taxon>
        <taxon>Marasmiineae</taxon>
        <taxon>Omphalotaceae</taxon>
        <taxon>Collybiopsis</taxon>
        <taxon>Collybiopsis luxurians</taxon>
    </lineage>
</organism>
<feature type="compositionally biased region" description="Basic and acidic residues" evidence="1">
    <location>
        <begin position="48"/>
        <end position="59"/>
    </location>
</feature>
<reference evidence="2 3" key="1">
    <citation type="submission" date="2014-04" db="EMBL/GenBank/DDBJ databases">
        <title>Evolutionary Origins and Diversification of the Mycorrhizal Mutualists.</title>
        <authorList>
            <consortium name="DOE Joint Genome Institute"/>
            <consortium name="Mycorrhizal Genomics Consortium"/>
            <person name="Kohler A."/>
            <person name="Kuo A."/>
            <person name="Nagy L.G."/>
            <person name="Floudas D."/>
            <person name="Copeland A."/>
            <person name="Barry K.W."/>
            <person name="Cichocki N."/>
            <person name="Veneault-Fourrey C."/>
            <person name="LaButti K."/>
            <person name="Lindquist E.A."/>
            <person name="Lipzen A."/>
            <person name="Lundell T."/>
            <person name="Morin E."/>
            <person name="Murat C."/>
            <person name="Riley R."/>
            <person name="Ohm R."/>
            <person name="Sun H."/>
            <person name="Tunlid A."/>
            <person name="Henrissat B."/>
            <person name="Grigoriev I.V."/>
            <person name="Hibbett D.S."/>
            <person name="Martin F."/>
        </authorList>
    </citation>
    <scope>NUCLEOTIDE SEQUENCE [LARGE SCALE GENOMIC DNA]</scope>
    <source>
        <strain evidence="2 3">FD-317 M1</strain>
    </source>
</reference>
<accession>A0A0D0CWQ5</accession>
<name>A0A0D0CWQ5_9AGAR</name>
<evidence type="ECO:0000313" key="2">
    <source>
        <dbReference type="EMBL" id="KIK60558.1"/>
    </source>
</evidence>
<dbReference type="Proteomes" id="UP000053593">
    <property type="component" value="Unassembled WGS sequence"/>
</dbReference>
<proteinExistence type="predicted"/>
<feature type="compositionally biased region" description="Polar residues" evidence="1">
    <location>
        <begin position="130"/>
        <end position="139"/>
    </location>
</feature>
<feature type="compositionally biased region" description="Pro residues" evidence="1">
    <location>
        <begin position="27"/>
        <end position="38"/>
    </location>
</feature>
<dbReference type="AlphaFoldDB" id="A0A0D0CWQ5"/>
<sequence>MSSYPNIPGKGKQCEIVTEATGGGGPPEEPPSSPPPTPSNDGSDSGAEDSKDNSDKSQKSVEFMLAGHNADDSQQSQYYSAGESLPSYPHSGGFSDHQQEAKENELSSGYWLQAGQDGQDGQDGRDWDGNNSCTWNRNNDNNAIVPAIPTVPAVPVKPNNPSNRQFGQWIGPSAATGHSAYEENTIKTLEAATTSEYSEAQEDIKPPNEYERVSTEEWNCHMHEVSARGAFLEDETSHDELYVQIEGFDEPIHIDDPILENMGLDENEQGNA</sequence>
<protein>
    <submittedName>
        <fullName evidence="2">Uncharacterized protein</fullName>
    </submittedName>
</protein>
<keyword evidence="3" id="KW-1185">Reference proteome</keyword>
<feature type="region of interest" description="Disordered" evidence="1">
    <location>
        <begin position="1"/>
        <end position="139"/>
    </location>
</feature>
<dbReference type="OrthoDB" id="10646475at2759"/>
<dbReference type="HOGENOM" id="CLU_1023284_0_0_1"/>
<gene>
    <name evidence="2" type="ORF">GYMLUDRAFT_244129</name>
</gene>
<evidence type="ECO:0000313" key="3">
    <source>
        <dbReference type="Proteomes" id="UP000053593"/>
    </source>
</evidence>